<accession>A0ABS7X254</accession>
<dbReference type="RefSeq" id="WP_224421115.1">
    <property type="nucleotide sequence ID" value="NZ_JAGXFD010000001.1"/>
</dbReference>
<sequence length="57" mass="6895">MTPRDPLQRDQLEERLHRRALAGDRTAFLRLRGLRRLWRAQDTNRKSKTRNQGETHD</sequence>
<evidence type="ECO:0000313" key="2">
    <source>
        <dbReference type="Proteomes" id="UP001319883"/>
    </source>
</evidence>
<keyword evidence="2" id="KW-1185">Reference proteome</keyword>
<dbReference type="EMBL" id="JAGXFD010000001">
    <property type="protein sequence ID" value="MBZ9568508.1"/>
    <property type="molecule type" value="Genomic_DNA"/>
</dbReference>
<proteinExistence type="predicted"/>
<gene>
    <name evidence="1" type="ORF">KGQ91_12590</name>
</gene>
<protein>
    <submittedName>
        <fullName evidence="1">Uncharacterized protein</fullName>
    </submittedName>
</protein>
<evidence type="ECO:0000313" key="1">
    <source>
        <dbReference type="EMBL" id="MBZ9568508.1"/>
    </source>
</evidence>
<comment type="caution">
    <text evidence="1">The sequence shown here is derived from an EMBL/GenBank/DDBJ whole genome shotgun (WGS) entry which is preliminary data.</text>
</comment>
<name>A0ABS7X254_9GAMM</name>
<reference evidence="1 2" key="1">
    <citation type="submission" date="2021-05" db="EMBL/GenBank/DDBJ databases">
        <title>Petroleum and Energy Research Collection (APPE): ex situ preservation of microbial diversity associated with the oil industry and exploitation of its biotechnological potential.</title>
        <authorList>
            <person name="Paixao C.T.M."/>
            <person name="Gomes M.B."/>
            <person name="Oliveira V.M."/>
        </authorList>
    </citation>
    <scope>NUCLEOTIDE SEQUENCE [LARGE SCALE GENOMIC DNA]</scope>
    <source>
        <strain evidence="1 2">LIT2</strain>
    </source>
</reference>
<dbReference type="Proteomes" id="UP001319883">
    <property type="component" value="Unassembled WGS sequence"/>
</dbReference>
<organism evidence="1 2">
    <name type="scientific">Modicisalibacter tunisiensis</name>
    <dbReference type="NCBI Taxonomy" id="390637"/>
    <lineage>
        <taxon>Bacteria</taxon>
        <taxon>Pseudomonadati</taxon>
        <taxon>Pseudomonadota</taxon>
        <taxon>Gammaproteobacteria</taxon>
        <taxon>Oceanospirillales</taxon>
        <taxon>Halomonadaceae</taxon>
        <taxon>Modicisalibacter</taxon>
    </lineage>
</organism>